<dbReference type="InterPro" id="IPR025226">
    <property type="entry name" value="DUF4170"/>
</dbReference>
<protein>
    <submittedName>
        <fullName evidence="1">DUF4170 domain-containing protein</fullName>
    </submittedName>
</protein>
<dbReference type="RefSeq" id="WP_109328885.1">
    <property type="nucleotide sequence ID" value="NZ_CP029353.1"/>
</dbReference>
<dbReference type="OrthoDB" id="9800646at2"/>
<accession>A0A2S2CST9</accession>
<organism evidence="1 2">
    <name type="scientific">Azospirillum thermophilum</name>
    <dbReference type="NCBI Taxonomy" id="2202148"/>
    <lineage>
        <taxon>Bacteria</taxon>
        <taxon>Pseudomonadati</taxon>
        <taxon>Pseudomonadota</taxon>
        <taxon>Alphaproteobacteria</taxon>
        <taxon>Rhodospirillales</taxon>
        <taxon>Azospirillaceae</taxon>
        <taxon>Azospirillum</taxon>
    </lineage>
</organism>
<dbReference type="EMBL" id="CP029353">
    <property type="protein sequence ID" value="AWK87581.1"/>
    <property type="molecule type" value="Genomic_DNA"/>
</dbReference>
<keyword evidence="2" id="KW-1185">Reference proteome</keyword>
<dbReference type="Gene3D" id="3.30.70.2400">
    <property type="entry name" value="Uncharacterised protein PF13773, DUF4170"/>
    <property type="match status" value="1"/>
</dbReference>
<name>A0A2S2CST9_9PROT</name>
<reference evidence="2" key="1">
    <citation type="submission" date="2018-05" db="EMBL/GenBank/DDBJ databases">
        <title>Azospirillum thermophila sp. nov., a novel isolated from hot spring.</title>
        <authorList>
            <person name="Zhao Z."/>
        </authorList>
    </citation>
    <scope>NUCLEOTIDE SEQUENCE [LARGE SCALE GENOMIC DNA]</scope>
    <source>
        <strain evidence="2">CFH 70021</strain>
    </source>
</reference>
<evidence type="ECO:0000313" key="2">
    <source>
        <dbReference type="Proteomes" id="UP000245629"/>
    </source>
</evidence>
<dbReference type="KEGG" id="azz:DEW08_16345"/>
<dbReference type="AlphaFoldDB" id="A0A2S2CST9"/>
<dbReference type="Proteomes" id="UP000245629">
    <property type="component" value="Chromosome 2"/>
</dbReference>
<proteinExistence type="predicted"/>
<sequence length="86" mass="9719">MPHRQLLHLVFGGELTRPDSHEFVDPTKLHVIGIFPSYEDAYKAWRGATGATIDDAHTRYFIVHLHRFLDPTAAGGGHKHDDDHAH</sequence>
<gene>
    <name evidence="1" type="ORF">DEW08_16345</name>
</gene>
<evidence type="ECO:0000313" key="1">
    <source>
        <dbReference type="EMBL" id="AWK87581.1"/>
    </source>
</evidence>
<dbReference type="Pfam" id="PF13773">
    <property type="entry name" value="DUF4170"/>
    <property type="match status" value="1"/>
</dbReference>